<evidence type="ECO:0000256" key="3">
    <source>
        <dbReference type="ARBA" id="ARBA00022694"/>
    </source>
</evidence>
<dbReference type="GO" id="GO:0016779">
    <property type="term" value="F:nucleotidyltransferase activity"/>
    <property type="evidence" value="ECO:0007669"/>
    <property type="project" value="UniProtKB-KW"/>
</dbReference>
<dbReference type="InterPro" id="IPR043519">
    <property type="entry name" value="NT_sf"/>
</dbReference>
<dbReference type="GO" id="GO:0000049">
    <property type="term" value="F:tRNA binding"/>
    <property type="evidence" value="ECO:0007669"/>
    <property type="project" value="TreeGrafter"/>
</dbReference>
<keyword evidence="7" id="KW-0694">RNA-binding</keyword>
<keyword evidence="2 7" id="KW-0808">Transferase</keyword>
<evidence type="ECO:0000256" key="1">
    <source>
        <dbReference type="ARBA" id="ARBA00001946"/>
    </source>
</evidence>
<dbReference type="Proteomes" id="UP000501076">
    <property type="component" value="Plasmid pFDU301A"/>
</dbReference>
<dbReference type="SUPFAM" id="SSF81891">
    <property type="entry name" value="Poly A polymerase C-terminal region-like"/>
    <property type="match status" value="1"/>
</dbReference>
<dbReference type="EMBL" id="CP045273">
    <property type="protein sequence ID" value="QJX80531.1"/>
    <property type="molecule type" value="Genomic_DNA"/>
</dbReference>
<dbReference type="InterPro" id="IPR050264">
    <property type="entry name" value="Bact_CCA-adding_enz_type3_sf"/>
</dbReference>
<organism evidence="9 10">
    <name type="scientific">Priestia megaterium</name>
    <name type="common">Bacillus megaterium</name>
    <dbReference type="NCBI Taxonomy" id="1404"/>
    <lineage>
        <taxon>Bacteria</taxon>
        <taxon>Bacillati</taxon>
        <taxon>Bacillota</taxon>
        <taxon>Bacilli</taxon>
        <taxon>Bacillales</taxon>
        <taxon>Bacillaceae</taxon>
        <taxon>Priestia</taxon>
    </lineage>
</organism>
<dbReference type="Gene3D" id="3.30.460.10">
    <property type="entry name" value="Beta Polymerase, domain 2"/>
    <property type="match status" value="1"/>
</dbReference>
<dbReference type="PANTHER" id="PTHR46173">
    <property type="entry name" value="CCA TRNA NUCLEOTIDYLTRANSFERASE 1, MITOCHONDRIAL"/>
    <property type="match status" value="1"/>
</dbReference>
<dbReference type="InterPro" id="IPR002646">
    <property type="entry name" value="PolA_pol_head_dom"/>
</dbReference>
<keyword evidence="4" id="KW-0548">Nucleotidyltransferase</keyword>
<evidence type="ECO:0000259" key="8">
    <source>
        <dbReference type="Pfam" id="PF01743"/>
    </source>
</evidence>
<keyword evidence="9" id="KW-0614">Plasmid</keyword>
<dbReference type="GO" id="GO:0046872">
    <property type="term" value="F:metal ion binding"/>
    <property type="evidence" value="ECO:0007669"/>
    <property type="project" value="UniProtKB-KW"/>
</dbReference>
<evidence type="ECO:0000256" key="4">
    <source>
        <dbReference type="ARBA" id="ARBA00022695"/>
    </source>
</evidence>
<dbReference type="SUPFAM" id="SSF81301">
    <property type="entry name" value="Nucleotidyltransferase"/>
    <property type="match status" value="1"/>
</dbReference>
<accession>A0A6M6E0A5</accession>
<feature type="domain" description="Poly A polymerase head" evidence="8">
    <location>
        <begin position="32"/>
        <end position="76"/>
    </location>
</feature>
<keyword evidence="5" id="KW-0479">Metal-binding</keyword>
<evidence type="ECO:0000256" key="2">
    <source>
        <dbReference type="ARBA" id="ARBA00022679"/>
    </source>
</evidence>
<proteinExistence type="inferred from homology"/>
<dbReference type="Pfam" id="PF01743">
    <property type="entry name" value="PolyA_pol"/>
    <property type="match status" value="1"/>
</dbReference>
<dbReference type="Gene3D" id="1.10.3090.10">
    <property type="entry name" value="cca-adding enzyme, domain 2"/>
    <property type="match status" value="1"/>
</dbReference>
<sequence length="317" mass="37309">MFFLLKEAFILNKEQIISEVLIKCQAQGETVIVGGYIRNKLLGYDFKDVDLLTICTPEELKTIFPQLNWTEQGLELGITRMTYRGIQFEFSSCFKEAFKEKLEKRDFTVNQFYFDGHNLTSQSTGANDIELKLLKASDYLQNSTTECLKNSPQAFIRAFRFVSLYDLKWDDSLVTLFQNNITSFQNVPDGRLQNEAYEILKGENILRSLYYYERVGLISTNSKLEELRDVQIPLYTQNLAARIIYLSYLLGKQTVIEWLTLHHLSQKLVEEIQQYLPYLKTDDLKIHPKRLPFMTLLKRYQYQDDKEKIKEFLKSSR</sequence>
<evidence type="ECO:0000256" key="7">
    <source>
        <dbReference type="RuleBase" id="RU003953"/>
    </source>
</evidence>
<evidence type="ECO:0000313" key="9">
    <source>
        <dbReference type="EMBL" id="QJX80531.1"/>
    </source>
</evidence>
<evidence type="ECO:0000313" key="10">
    <source>
        <dbReference type="Proteomes" id="UP000501076"/>
    </source>
</evidence>
<dbReference type="GO" id="GO:0008033">
    <property type="term" value="P:tRNA processing"/>
    <property type="evidence" value="ECO:0007669"/>
    <property type="project" value="UniProtKB-KW"/>
</dbReference>
<comment type="similarity">
    <text evidence="7">Belongs to the tRNA nucleotidyltransferase/poly(A) polymerase family.</text>
</comment>
<gene>
    <name evidence="9" type="ORF">FDZ14_31060</name>
</gene>
<geneLocation type="plasmid" evidence="10">
    <name>pfdu301a</name>
</geneLocation>
<evidence type="ECO:0000256" key="6">
    <source>
        <dbReference type="ARBA" id="ARBA00022842"/>
    </source>
</evidence>
<protein>
    <recommendedName>
        <fullName evidence="8">Poly A polymerase head domain-containing protein</fullName>
    </recommendedName>
</protein>
<keyword evidence="3" id="KW-0819">tRNA processing</keyword>
<dbReference type="PANTHER" id="PTHR46173:SF1">
    <property type="entry name" value="CCA TRNA NUCLEOTIDYLTRANSFERASE 1, MITOCHONDRIAL"/>
    <property type="match status" value="1"/>
</dbReference>
<name>A0A6M6E0A5_PRIMG</name>
<comment type="cofactor">
    <cofactor evidence="1">
        <name>Mg(2+)</name>
        <dbReference type="ChEBI" id="CHEBI:18420"/>
    </cofactor>
</comment>
<reference evidence="9 10" key="1">
    <citation type="submission" date="2019-10" db="EMBL/GenBank/DDBJ databases">
        <title>Complete genome sequences for adaption low water activity.</title>
        <authorList>
            <person name="Zhao L."/>
            <person name="Zhong J."/>
        </authorList>
    </citation>
    <scope>NUCLEOTIDE SEQUENCE [LARGE SCALE GENOMIC DNA]</scope>
    <source>
        <strain evidence="9 10">FDU301</strain>
        <plasmid evidence="10">pfdu301a</plasmid>
    </source>
</reference>
<keyword evidence="6" id="KW-0460">Magnesium</keyword>
<dbReference type="AlphaFoldDB" id="A0A6M6E0A5"/>
<evidence type="ECO:0000256" key="5">
    <source>
        <dbReference type="ARBA" id="ARBA00022723"/>
    </source>
</evidence>